<reference evidence="2 3" key="1">
    <citation type="journal article" date="2015" name="Nature">
        <title>rRNA introns, odd ribosomes, and small enigmatic genomes across a large radiation of phyla.</title>
        <authorList>
            <person name="Brown C.T."/>
            <person name="Hug L.A."/>
            <person name="Thomas B.C."/>
            <person name="Sharon I."/>
            <person name="Castelle C.J."/>
            <person name="Singh A."/>
            <person name="Wilkins M.J."/>
            <person name="Williams K.H."/>
            <person name="Banfield J.F."/>
        </authorList>
    </citation>
    <scope>NUCLEOTIDE SEQUENCE [LARGE SCALE GENOMIC DNA]</scope>
</reference>
<protein>
    <submittedName>
        <fullName evidence="2">Adenylate cyclase</fullName>
    </submittedName>
</protein>
<evidence type="ECO:0000259" key="1">
    <source>
        <dbReference type="PROSITE" id="PS51707"/>
    </source>
</evidence>
<dbReference type="Pfam" id="PF01928">
    <property type="entry name" value="CYTH"/>
    <property type="match status" value="1"/>
</dbReference>
<feature type="domain" description="CYTH" evidence="1">
    <location>
        <begin position="1"/>
        <end position="166"/>
    </location>
</feature>
<dbReference type="AlphaFoldDB" id="A0A0G1UXQ1"/>
<dbReference type="PROSITE" id="PS51707">
    <property type="entry name" value="CYTH"/>
    <property type="match status" value="1"/>
</dbReference>
<comment type="caution">
    <text evidence="2">The sequence shown here is derived from an EMBL/GenBank/DDBJ whole genome shotgun (WGS) entry which is preliminary data.</text>
</comment>
<dbReference type="NCBIfam" id="TIGR00318">
    <property type="entry name" value="cyaB"/>
    <property type="match status" value="1"/>
</dbReference>
<dbReference type="InterPro" id="IPR008173">
    <property type="entry name" value="Adenylyl_cyclase_CyaB"/>
</dbReference>
<dbReference type="Gene3D" id="2.40.320.10">
    <property type="entry name" value="Hypothetical Protein Pfu-838710-001"/>
    <property type="match status" value="1"/>
</dbReference>
<gene>
    <name evidence="2" type="ORF">UY32_C0008G0010</name>
</gene>
<organism evidence="2 3">
    <name type="scientific">Candidatus Jorgensenbacteria bacterium GW2011_GWC1_48_8</name>
    <dbReference type="NCBI Taxonomy" id="1618666"/>
    <lineage>
        <taxon>Bacteria</taxon>
        <taxon>Candidatus Joergenseniibacteriota</taxon>
    </lineage>
</organism>
<dbReference type="EMBL" id="LCPO01000008">
    <property type="protein sequence ID" value="KKU99019.1"/>
    <property type="molecule type" value="Genomic_DNA"/>
</dbReference>
<evidence type="ECO:0000313" key="3">
    <source>
        <dbReference type="Proteomes" id="UP000034600"/>
    </source>
</evidence>
<sequence>MKEVEKKLLDLGCKLSEPIRQEDVIYSYGNSTSEWEESKEGHIVLRLRREKGKAMFNMKQQRSNELDNIEYETEVKDPEAIHQILLILGYTPKVEVKKNRRKGKFHGYEICLDEVEKLGSFVELEKLTEDSADPAEVQEELFQTLESLGLSRKNQETRGYDTQMYQLEHKK</sequence>
<dbReference type="SUPFAM" id="SSF55154">
    <property type="entry name" value="CYTH-like phosphatases"/>
    <property type="match status" value="1"/>
</dbReference>
<evidence type="ECO:0000313" key="2">
    <source>
        <dbReference type="EMBL" id="KKU99019.1"/>
    </source>
</evidence>
<dbReference type="PANTHER" id="PTHR21028:SF2">
    <property type="entry name" value="CYTH DOMAIN-CONTAINING PROTEIN"/>
    <property type="match status" value="1"/>
</dbReference>
<dbReference type="SMART" id="SM01118">
    <property type="entry name" value="CYTH"/>
    <property type="match status" value="1"/>
</dbReference>
<dbReference type="Proteomes" id="UP000034600">
    <property type="component" value="Unassembled WGS sequence"/>
</dbReference>
<dbReference type="PANTHER" id="PTHR21028">
    <property type="entry name" value="SI:CH211-156B7.4"/>
    <property type="match status" value="1"/>
</dbReference>
<dbReference type="CDD" id="cd07890">
    <property type="entry name" value="CYTH-like_AC_IV-like"/>
    <property type="match status" value="1"/>
</dbReference>
<accession>A0A0G1UXQ1</accession>
<name>A0A0G1UXQ1_9BACT</name>
<proteinExistence type="predicted"/>
<dbReference type="InterPro" id="IPR033469">
    <property type="entry name" value="CYTH-like_dom_sf"/>
</dbReference>
<dbReference type="InterPro" id="IPR023577">
    <property type="entry name" value="CYTH_domain"/>
</dbReference>